<protein>
    <submittedName>
        <fullName evidence="3">DUF1772 domain-containing protein</fullName>
    </submittedName>
</protein>
<evidence type="ECO:0000313" key="3">
    <source>
        <dbReference type="EMBL" id="QPP05328.1"/>
    </source>
</evidence>
<dbReference type="RefSeq" id="WP_197348838.1">
    <property type="nucleotide sequence ID" value="NZ_CP048882.1"/>
</dbReference>
<keyword evidence="1" id="KW-1133">Transmembrane helix</keyword>
<keyword evidence="4" id="KW-1185">Reference proteome</keyword>
<dbReference type="AlphaFoldDB" id="A0A7T1T2T8"/>
<name>A0A7T1T2T8_9ACTN</name>
<evidence type="ECO:0000256" key="2">
    <source>
        <dbReference type="SAM" id="SignalP"/>
    </source>
</evidence>
<keyword evidence="1" id="KW-0812">Transmembrane</keyword>
<feature type="transmembrane region" description="Helical" evidence="1">
    <location>
        <begin position="77"/>
        <end position="96"/>
    </location>
</feature>
<evidence type="ECO:0000313" key="4">
    <source>
        <dbReference type="Proteomes" id="UP000595046"/>
    </source>
</evidence>
<keyword evidence="1" id="KW-0472">Membrane</keyword>
<sequence>MTDVMGVLAALLACAAMAPAVAHVLELPGKLRLTRSEYVAVQQIYYPGFTIAGLSEVPGILVTAAALALTEVGGVDFMLRAVAVVALVGMQAVYWLRVHPVNGFWLEGESLDRLSSGFFTFAGRRRMGRAGHVEWTDLRDRWESGHAARAGLALVSVTALVVALV</sequence>
<reference evidence="4" key="1">
    <citation type="submission" date="2020-02" db="EMBL/GenBank/DDBJ databases">
        <title>Streptomyces sp. ASO4wet.</title>
        <authorList>
            <person name="Risdian C."/>
            <person name="Landwehr W."/>
            <person name="Schupp P."/>
            <person name="Wink J."/>
        </authorList>
    </citation>
    <scope>NUCLEOTIDE SEQUENCE [LARGE SCALE GENOMIC DNA]</scope>
    <source>
        <strain evidence="4">ASO4wet</strain>
    </source>
</reference>
<dbReference type="KEGG" id="sbat:G4Z16_01795"/>
<proteinExistence type="predicted"/>
<feature type="chain" id="PRO_5039399763" evidence="2">
    <location>
        <begin position="23"/>
        <end position="165"/>
    </location>
</feature>
<gene>
    <name evidence="3" type="ORF">G4Z16_01795</name>
</gene>
<feature type="transmembrane region" description="Helical" evidence="1">
    <location>
        <begin position="46"/>
        <end position="70"/>
    </location>
</feature>
<dbReference type="EMBL" id="CP048882">
    <property type="protein sequence ID" value="QPP05328.1"/>
    <property type="molecule type" value="Genomic_DNA"/>
</dbReference>
<dbReference type="Proteomes" id="UP000595046">
    <property type="component" value="Chromosome"/>
</dbReference>
<accession>A0A7T1T2T8</accession>
<keyword evidence="2" id="KW-0732">Signal</keyword>
<organism evidence="3 4">
    <name type="scientific">Streptomyces bathyalis</name>
    <dbReference type="NCBI Taxonomy" id="2710756"/>
    <lineage>
        <taxon>Bacteria</taxon>
        <taxon>Bacillati</taxon>
        <taxon>Actinomycetota</taxon>
        <taxon>Actinomycetes</taxon>
        <taxon>Kitasatosporales</taxon>
        <taxon>Streptomycetaceae</taxon>
        <taxon>Streptomyces</taxon>
    </lineage>
</organism>
<feature type="signal peptide" evidence="2">
    <location>
        <begin position="1"/>
        <end position="22"/>
    </location>
</feature>
<evidence type="ECO:0000256" key="1">
    <source>
        <dbReference type="SAM" id="Phobius"/>
    </source>
</evidence>